<name>A0ABP6YWK0_9ACTN</name>
<evidence type="ECO:0000313" key="2">
    <source>
        <dbReference type="Proteomes" id="UP001500707"/>
    </source>
</evidence>
<sequence>MTEQPEQPQAHGVRIDSQFGHATIVVDGASLPADQITGYSLQHSIQDAIPTLLIHTRQPHGVAWQGLARVAIADPQAADPADVIAEYLAAVDPAALENAALNREDLGSERFDLTRAMLRQLADWVKGDQ</sequence>
<gene>
    <name evidence="1" type="ORF">GCM10022295_86440</name>
</gene>
<protein>
    <submittedName>
        <fullName evidence="1">Uncharacterized protein</fullName>
    </submittedName>
</protein>
<dbReference type="Proteomes" id="UP001500707">
    <property type="component" value="Unassembled WGS sequence"/>
</dbReference>
<accession>A0ABP6YWK0</accession>
<proteinExistence type="predicted"/>
<organism evidence="1 2">
    <name type="scientific">Streptomyces osmaniensis</name>
    <dbReference type="NCBI Taxonomy" id="593134"/>
    <lineage>
        <taxon>Bacteria</taxon>
        <taxon>Bacillati</taxon>
        <taxon>Actinomycetota</taxon>
        <taxon>Actinomycetes</taxon>
        <taxon>Kitasatosporales</taxon>
        <taxon>Streptomycetaceae</taxon>
        <taxon>Streptomyces</taxon>
    </lineage>
</organism>
<dbReference type="RefSeq" id="WP_346186400.1">
    <property type="nucleotide sequence ID" value="NZ_BAABCE010000027.1"/>
</dbReference>
<keyword evidence="2" id="KW-1185">Reference proteome</keyword>
<evidence type="ECO:0000313" key="1">
    <source>
        <dbReference type="EMBL" id="GAA3591512.1"/>
    </source>
</evidence>
<dbReference type="EMBL" id="BAABCE010000027">
    <property type="protein sequence ID" value="GAA3591512.1"/>
    <property type="molecule type" value="Genomic_DNA"/>
</dbReference>
<reference evidence="2" key="1">
    <citation type="journal article" date="2019" name="Int. J. Syst. Evol. Microbiol.">
        <title>The Global Catalogue of Microorganisms (GCM) 10K type strain sequencing project: providing services to taxonomists for standard genome sequencing and annotation.</title>
        <authorList>
            <consortium name="The Broad Institute Genomics Platform"/>
            <consortium name="The Broad Institute Genome Sequencing Center for Infectious Disease"/>
            <person name="Wu L."/>
            <person name="Ma J."/>
        </authorList>
    </citation>
    <scope>NUCLEOTIDE SEQUENCE [LARGE SCALE GENOMIC DNA]</scope>
    <source>
        <strain evidence="2">JCM 17656</strain>
    </source>
</reference>
<comment type="caution">
    <text evidence="1">The sequence shown here is derived from an EMBL/GenBank/DDBJ whole genome shotgun (WGS) entry which is preliminary data.</text>
</comment>